<dbReference type="InterPro" id="IPR013762">
    <property type="entry name" value="Integrase-like_cat_sf"/>
</dbReference>
<dbReference type="InterPro" id="IPR002104">
    <property type="entry name" value="Integrase_catalytic"/>
</dbReference>
<evidence type="ECO:0000256" key="2">
    <source>
        <dbReference type="ARBA" id="ARBA00022908"/>
    </source>
</evidence>
<evidence type="ECO:0000256" key="3">
    <source>
        <dbReference type="ARBA" id="ARBA00023125"/>
    </source>
</evidence>
<dbReference type="Pfam" id="PF22022">
    <property type="entry name" value="Phage_int_M"/>
    <property type="match status" value="1"/>
</dbReference>
<dbReference type="Pfam" id="PF00589">
    <property type="entry name" value="Phage_integrase"/>
    <property type="match status" value="1"/>
</dbReference>
<sequence>MPKQIAPLTAAQCKSATTGKHFDGGGLFLEVAKSGARYWYMKYRHAGSERRYGIGAYPAVSLSDARAERERAKAVLRDGHDPQQQREVQRAKAQVSAVTTFEGIAREFHERNPLAWQDAHRRKWLEMQERHLFPRIGGLPVAQITAPILLAPLIVVEQQGKHETATSLRQYASQTLRYAVQTGRAERDVSVDLRGAIRAPIQRSYGAVTAVEELPELIRALSAYHGRSLTREALWLSVLLFQRPGNLRGLQWDWVDFEKQIIVIPSGEMKRTLRAKVQGKAHEVPLSAQAIECLRRLENLSGRGKYVFPSERTGERPMSDGTVNGALRRLGYSGQEATAHGFRATARTVLAEHHDIPEAVLEELLGHGKPGPLGSAYDRTQWTKQRREAMTIWGNYLEKLAKPAPPRASRVVRMARGVAA</sequence>
<dbReference type="Gene3D" id="1.10.150.130">
    <property type="match status" value="1"/>
</dbReference>
<protein>
    <submittedName>
        <fullName evidence="6">Integrase arm-type DNA-binding domain-containing protein</fullName>
    </submittedName>
</protein>
<keyword evidence="4" id="KW-0233">DNA recombination</keyword>
<dbReference type="CDD" id="cd00801">
    <property type="entry name" value="INT_P4_C"/>
    <property type="match status" value="1"/>
</dbReference>
<comment type="similarity">
    <text evidence="1">Belongs to the 'phage' integrase family.</text>
</comment>
<keyword evidence="2" id="KW-0229">DNA integration</keyword>
<evidence type="ECO:0000313" key="6">
    <source>
        <dbReference type="EMBL" id="MEJ8847691.1"/>
    </source>
</evidence>
<reference evidence="6 7" key="1">
    <citation type="submission" date="2024-03" db="EMBL/GenBank/DDBJ databases">
        <title>Novel species of the genus Variovorax.</title>
        <authorList>
            <person name="Liu Q."/>
            <person name="Xin Y.-H."/>
        </authorList>
    </citation>
    <scope>NUCLEOTIDE SEQUENCE [LARGE SCALE GENOMIC DNA]</scope>
    <source>
        <strain evidence="6 7">KACC 18900</strain>
    </source>
</reference>
<dbReference type="Proteomes" id="UP001385892">
    <property type="component" value="Unassembled WGS sequence"/>
</dbReference>
<evidence type="ECO:0000313" key="7">
    <source>
        <dbReference type="Proteomes" id="UP001385892"/>
    </source>
</evidence>
<dbReference type="Pfam" id="PF13356">
    <property type="entry name" value="Arm-DNA-bind_3"/>
    <property type="match status" value="1"/>
</dbReference>
<dbReference type="Gene3D" id="3.30.160.390">
    <property type="entry name" value="Integrase, DNA-binding domain"/>
    <property type="match status" value="1"/>
</dbReference>
<dbReference type="InterPro" id="IPR010998">
    <property type="entry name" value="Integrase_recombinase_N"/>
</dbReference>
<dbReference type="InterPro" id="IPR053876">
    <property type="entry name" value="Phage_int_M"/>
</dbReference>
<dbReference type="InterPro" id="IPR025166">
    <property type="entry name" value="Integrase_DNA_bind_dom"/>
</dbReference>
<dbReference type="InterPro" id="IPR038488">
    <property type="entry name" value="Integrase_DNA-bd_sf"/>
</dbReference>
<keyword evidence="7" id="KW-1185">Reference proteome</keyword>
<dbReference type="Gene3D" id="1.10.443.10">
    <property type="entry name" value="Intergrase catalytic core"/>
    <property type="match status" value="1"/>
</dbReference>
<evidence type="ECO:0000259" key="5">
    <source>
        <dbReference type="PROSITE" id="PS51898"/>
    </source>
</evidence>
<dbReference type="SUPFAM" id="SSF56349">
    <property type="entry name" value="DNA breaking-rejoining enzymes"/>
    <property type="match status" value="1"/>
</dbReference>
<feature type="domain" description="Tyr recombinase" evidence="5">
    <location>
        <begin position="204"/>
        <end position="392"/>
    </location>
</feature>
<dbReference type="InterPro" id="IPR011010">
    <property type="entry name" value="DNA_brk_join_enz"/>
</dbReference>
<dbReference type="PANTHER" id="PTHR30629:SF2">
    <property type="entry name" value="PROPHAGE INTEGRASE INTS-RELATED"/>
    <property type="match status" value="1"/>
</dbReference>
<dbReference type="InterPro" id="IPR050808">
    <property type="entry name" value="Phage_Integrase"/>
</dbReference>
<organism evidence="6 7">
    <name type="scientific">Variovorax rhizosphaerae</name>
    <dbReference type="NCBI Taxonomy" id="1836200"/>
    <lineage>
        <taxon>Bacteria</taxon>
        <taxon>Pseudomonadati</taxon>
        <taxon>Pseudomonadota</taxon>
        <taxon>Betaproteobacteria</taxon>
        <taxon>Burkholderiales</taxon>
        <taxon>Comamonadaceae</taxon>
        <taxon>Variovorax</taxon>
    </lineage>
</organism>
<evidence type="ECO:0000256" key="1">
    <source>
        <dbReference type="ARBA" id="ARBA00008857"/>
    </source>
</evidence>
<gene>
    <name evidence="6" type="ORF">WKW82_13610</name>
</gene>
<dbReference type="PROSITE" id="PS51898">
    <property type="entry name" value="TYR_RECOMBINASE"/>
    <property type="match status" value="1"/>
</dbReference>
<dbReference type="GO" id="GO:0003677">
    <property type="term" value="F:DNA binding"/>
    <property type="evidence" value="ECO:0007669"/>
    <property type="project" value="UniProtKB-KW"/>
</dbReference>
<comment type="caution">
    <text evidence="6">The sequence shown here is derived from an EMBL/GenBank/DDBJ whole genome shotgun (WGS) entry which is preliminary data.</text>
</comment>
<dbReference type="EMBL" id="JBBKZT010000005">
    <property type="protein sequence ID" value="MEJ8847691.1"/>
    <property type="molecule type" value="Genomic_DNA"/>
</dbReference>
<accession>A0ABU8WJI5</accession>
<evidence type="ECO:0000256" key="4">
    <source>
        <dbReference type="ARBA" id="ARBA00023172"/>
    </source>
</evidence>
<dbReference type="PANTHER" id="PTHR30629">
    <property type="entry name" value="PROPHAGE INTEGRASE"/>
    <property type="match status" value="1"/>
</dbReference>
<proteinExistence type="inferred from homology"/>
<keyword evidence="3 6" id="KW-0238">DNA-binding</keyword>
<dbReference type="RefSeq" id="WP_340342815.1">
    <property type="nucleotide sequence ID" value="NZ_JBBKZT010000005.1"/>
</dbReference>
<name>A0ABU8WJI5_9BURK</name>